<dbReference type="AlphaFoldDB" id="A0A1B3Z5S0"/>
<dbReference type="GO" id="GO:0005524">
    <property type="term" value="F:ATP binding"/>
    <property type="evidence" value="ECO:0007669"/>
    <property type="project" value="UniProtKB-KW"/>
</dbReference>
<keyword evidence="4" id="KW-1185">Reference proteome</keyword>
<evidence type="ECO:0000313" key="4">
    <source>
        <dbReference type="Proteomes" id="UP000094256"/>
    </source>
</evidence>
<dbReference type="RefSeq" id="WP_069203353.1">
    <property type="nucleotide sequence ID" value="NZ_CP014168.1"/>
</dbReference>
<keyword evidence="3" id="KW-0547">Nucleotide-binding</keyword>
<dbReference type="InterPro" id="IPR027417">
    <property type="entry name" value="P-loop_NTPase"/>
</dbReference>
<evidence type="ECO:0000256" key="1">
    <source>
        <dbReference type="ARBA" id="ARBA00022612"/>
    </source>
</evidence>
<accession>A0A1B3Z5S0</accession>
<sequence length="440" mass="46969">MTETRMVEVLAMLASLPPDKQVKMIESLDAPVKRTLVRTWALCAHQGQYRPEGDWRVWLVRAGRGFGKTRAGAEWVSQIARDLPGARIALVGATIEDVTRVMVEGDSGILSVAMPGERIDWHRSSGELVFMSGARAFTYSAEAPEKLRGPQHHAAWCDEIAKWRRADAAWDNLMLGLRLGAEQQVMVTTTPRAVPLLRRIMAIKGLEESRGRTHDNHHLGEGFIAAIEQGYGGTRLGRQEIDGELIEDLPGALWTRGGIEACRVARAPALVRVVVGVDPPAGSASGEGDACGIVAAGLGEDGHAYVIEDASVVGESPEGWARAVVACAGRHAADRVVAEVNQGGQMVRSVLERVDPGLPIATVSATRGKAARAEPVSVEYGRGRVHHVGAFPGLEDEMCGLVAGGRYQGPGRSPDRADALVWALAVLLPGRVGMAAVRGL</sequence>
<dbReference type="Pfam" id="PF17289">
    <property type="entry name" value="Terminase_6C"/>
    <property type="match status" value="1"/>
</dbReference>
<feature type="domain" description="Terminase large subunit gp17-like C-terminal" evidence="2">
    <location>
        <begin position="275"/>
        <end position="425"/>
    </location>
</feature>
<dbReference type="OrthoDB" id="4519042at2"/>
<dbReference type="KEGG" id="span:AWL63_01015"/>
<proteinExistence type="predicted"/>
<protein>
    <submittedName>
        <fullName evidence="3">ATP-binding protein</fullName>
    </submittedName>
</protein>
<dbReference type="Proteomes" id="UP000094256">
    <property type="component" value="Chromosome"/>
</dbReference>
<gene>
    <name evidence="3" type="ORF">AWL63_01015</name>
</gene>
<dbReference type="EMBL" id="CP014168">
    <property type="protein sequence ID" value="AOH82769.1"/>
    <property type="molecule type" value="Genomic_DNA"/>
</dbReference>
<keyword evidence="1" id="KW-1188">Viral release from host cell</keyword>
<dbReference type="STRING" id="1560345.AWL63_01015"/>
<dbReference type="Gene3D" id="3.40.50.300">
    <property type="entry name" value="P-loop containing nucleotide triphosphate hydrolases"/>
    <property type="match status" value="1"/>
</dbReference>
<keyword evidence="3" id="KW-0067">ATP-binding</keyword>
<dbReference type="InterPro" id="IPR035421">
    <property type="entry name" value="Terminase_6C"/>
</dbReference>
<evidence type="ECO:0000259" key="2">
    <source>
        <dbReference type="Pfam" id="PF17289"/>
    </source>
</evidence>
<name>A0A1B3Z5S0_9SPHN</name>
<reference evidence="3 4" key="1">
    <citation type="submission" date="2016-01" db="EMBL/GenBank/DDBJ databases">
        <title>Complete genome and mega plasmid sequence of Sphingomonas panacis DCY99 elicits systemic resistance in rice to Xanthomonas oryzae.</title>
        <authorList>
            <person name="Kim Y.J."/>
            <person name="Yang D.C."/>
            <person name="Sing P."/>
        </authorList>
    </citation>
    <scope>NUCLEOTIDE SEQUENCE [LARGE SCALE GENOMIC DNA]</scope>
    <source>
        <strain evidence="3 4">DCY99</strain>
    </source>
</reference>
<organism evidence="3 4">
    <name type="scientific">Sphingomonas panacis</name>
    <dbReference type="NCBI Taxonomy" id="1560345"/>
    <lineage>
        <taxon>Bacteria</taxon>
        <taxon>Pseudomonadati</taxon>
        <taxon>Pseudomonadota</taxon>
        <taxon>Alphaproteobacteria</taxon>
        <taxon>Sphingomonadales</taxon>
        <taxon>Sphingomonadaceae</taxon>
        <taxon>Sphingomonas</taxon>
    </lineage>
</organism>
<evidence type="ECO:0000313" key="3">
    <source>
        <dbReference type="EMBL" id="AOH82769.1"/>
    </source>
</evidence>
<dbReference type="Pfam" id="PF03237">
    <property type="entry name" value="Terminase_6N"/>
    <property type="match status" value="1"/>
</dbReference>